<dbReference type="PANTHER" id="PTHR13371">
    <property type="entry name" value="GLYCINE-, GLUTAMATE-, THIENYLCYCLOHEXYLPIPERIDINE-BINDING PROTEIN"/>
    <property type="match status" value="1"/>
</dbReference>
<dbReference type="GO" id="GO:0005929">
    <property type="term" value="C:cilium"/>
    <property type="evidence" value="ECO:0007669"/>
    <property type="project" value="TreeGrafter"/>
</dbReference>
<feature type="compositionally biased region" description="Polar residues" evidence="1">
    <location>
        <begin position="150"/>
        <end position="161"/>
    </location>
</feature>
<protein>
    <submittedName>
        <fullName evidence="3">Uncharacterized protein</fullName>
    </submittedName>
</protein>
<feature type="compositionally biased region" description="Basic and acidic residues" evidence="1">
    <location>
        <begin position="227"/>
        <end position="244"/>
    </location>
</feature>
<dbReference type="InterPro" id="IPR052607">
    <property type="entry name" value="CEP104-like"/>
</dbReference>
<dbReference type="WBParaSite" id="jg20962">
    <property type="protein sequence ID" value="jg20962"/>
    <property type="gene ID" value="jg20962"/>
</dbReference>
<name>A0A915DLX1_9BILA</name>
<evidence type="ECO:0000313" key="3">
    <source>
        <dbReference type="WBParaSite" id="jg20962"/>
    </source>
</evidence>
<organism evidence="2 3">
    <name type="scientific">Ditylenchus dipsaci</name>
    <dbReference type="NCBI Taxonomy" id="166011"/>
    <lineage>
        <taxon>Eukaryota</taxon>
        <taxon>Metazoa</taxon>
        <taxon>Ecdysozoa</taxon>
        <taxon>Nematoda</taxon>
        <taxon>Chromadorea</taxon>
        <taxon>Rhabditida</taxon>
        <taxon>Tylenchina</taxon>
        <taxon>Tylenchomorpha</taxon>
        <taxon>Sphaerularioidea</taxon>
        <taxon>Anguinidae</taxon>
        <taxon>Anguininae</taxon>
        <taxon>Ditylenchus</taxon>
    </lineage>
</organism>
<feature type="compositionally biased region" description="Basic and acidic residues" evidence="1">
    <location>
        <begin position="198"/>
        <end position="211"/>
    </location>
</feature>
<feature type="region of interest" description="Disordered" evidence="1">
    <location>
        <begin position="142"/>
        <end position="173"/>
    </location>
</feature>
<reference evidence="3" key="1">
    <citation type="submission" date="2022-11" db="UniProtKB">
        <authorList>
            <consortium name="WormBaseParasite"/>
        </authorList>
    </citation>
    <scope>IDENTIFICATION</scope>
</reference>
<feature type="region of interest" description="Disordered" evidence="1">
    <location>
        <begin position="198"/>
        <end position="258"/>
    </location>
</feature>
<evidence type="ECO:0000313" key="2">
    <source>
        <dbReference type="Proteomes" id="UP000887574"/>
    </source>
</evidence>
<proteinExistence type="predicted"/>
<feature type="region of interest" description="Disordered" evidence="1">
    <location>
        <begin position="1"/>
        <end position="20"/>
    </location>
</feature>
<keyword evidence="2" id="KW-1185">Reference proteome</keyword>
<accession>A0A915DLX1</accession>
<dbReference type="PANTHER" id="PTHR13371:SF0">
    <property type="entry name" value="CENTROSOMAL PROTEIN OF 104 KDA"/>
    <property type="match status" value="1"/>
</dbReference>
<sequence length="326" mass="37184">MLSDEKANTAGEKKANIDDRGRANIQELHNWLIETHKIKQQASMLEDDDRVKHLQGAENELKKALRNIRTAEMEKQKAVAGGDYDRAADISLNLKSYKSAASLKHDLSRDDLRLLSGLKPAGMFPLSTKSIGLDMQEDILGSSRTRKVGSSKTRLSNTRKTNQIEEEDSEDEFPRDCKLHQQQQQNCCLFSSPSTRREESFKSEVRDESRENTWMSSNDLMPPPTIDSRHSPNSETKSDSRQERFPIPPPALSHSHGEGWLLNQVNPSDRGYARKAIGLFGLKTVSNIYAIDWKKRCMAMKYIQERMGKLKTQTDAKHMMHMAFRH</sequence>
<evidence type="ECO:0000256" key="1">
    <source>
        <dbReference type="SAM" id="MobiDB-lite"/>
    </source>
</evidence>
<dbReference type="AlphaFoldDB" id="A0A915DLX1"/>
<dbReference type="Proteomes" id="UP000887574">
    <property type="component" value="Unplaced"/>
</dbReference>